<dbReference type="GO" id="GO:0046872">
    <property type="term" value="F:metal ion binding"/>
    <property type="evidence" value="ECO:0007669"/>
    <property type="project" value="UniProtKB-KW"/>
</dbReference>
<feature type="transmembrane region" description="Helical" evidence="8">
    <location>
        <begin position="143"/>
        <end position="162"/>
    </location>
</feature>
<keyword evidence="10" id="KW-1185">Reference proteome</keyword>
<reference evidence="9 10" key="1">
    <citation type="submission" date="2020-08" db="EMBL/GenBank/DDBJ databases">
        <title>Genomic Encyclopedia of Type Strains, Phase IV (KMG-IV): sequencing the most valuable type-strain genomes for metagenomic binning, comparative biology and taxonomic classification.</title>
        <authorList>
            <person name="Goeker M."/>
        </authorList>
    </citation>
    <scope>NUCLEOTIDE SEQUENCE [LARGE SCALE GENOMIC DNA]</scope>
    <source>
        <strain evidence="9 10">DSM 14925</strain>
    </source>
</reference>
<evidence type="ECO:0000313" key="9">
    <source>
        <dbReference type="EMBL" id="MBB5887770.1"/>
    </source>
</evidence>
<dbReference type="InterPro" id="IPR004254">
    <property type="entry name" value="AdipoR/HlyIII-related"/>
</dbReference>
<evidence type="ECO:0000256" key="6">
    <source>
        <dbReference type="ARBA" id="ARBA00023136"/>
    </source>
</evidence>
<dbReference type="AlphaFoldDB" id="A0A841C981"/>
<organism evidence="9 10">
    <name type="scientific">Lactovum miscens</name>
    <dbReference type="NCBI Taxonomy" id="190387"/>
    <lineage>
        <taxon>Bacteria</taxon>
        <taxon>Bacillati</taxon>
        <taxon>Bacillota</taxon>
        <taxon>Bacilli</taxon>
        <taxon>Lactobacillales</taxon>
        <taxon>Streptococcaceae</taxon>
        <taxon>Lactovum</taxon>
    </lineage>
</organism>
<feature type="transmembrane region" description="Helical" evidence="8">
    <location>
        <begin position="168"/>
        <end position="187"/>
    </location>
</feature>
<feature type="transmembrane region" description="Helical" evidence="8">
    <location>
        <begin position="108"/>
        <end position="131"/>
    </location>
</feature>
<proteinExistence type="inferred from homology"/>
<comment type="subcellular location">
    <subcellularLocation>
        <location evidence="1">Cell membrane</location>
        <topology evidence="1">Multi-pass membrane protein</topology>
    </subcellularLocation>
</comment>
<keyword evidence="3" id="KW-1003">Cell membrane</keyword>
<keyword evidence="5 8" id="KW-1133">Transmembrane helix</keyword>
<feature type="transmembrane region" description="Helical" evidence="8">
    <location>
        <begin position="79"/>
        <end position="96"/>
    </location>
</feature>
<evidence type="ECO:0000256" key="4">
    <source>
        <dbReference type="ARBA" id="ARBA00022692"/>
    </source>
</evidence>
<evidence type="ECO:0000256" key="8">
    <source>
        <dbReference type="SAM" id="Phobius"/>
    </source>
</evidence>
<feature type="binding site" evidence="7">
    <location>
        <position position="193"/>
    </location>
    <ligand>
        <name>Zn(2+)</name>
        <dbReference type="ChEBI" id="CHEBI:29105"/>
    </ligand>
</feature>
<keyword evidence="7" id="KW-0862">Zinc</keyword>
<dbReference type="GO" id="GO:0140911">
    <property type="term" value="F:pore-forming activity"/>
    <property type="evidence" value="ECO:0007669"/>
    <property type="project" value="InterPro"/>
</dbReference>
<sequence length="216" mass="24366">MKKQTSKTYLIVNEIFNATTHGIATGLAIAGMILLILKGVHNSSPIEVVSFTIYGAMLVLLFLFSTLHHSLYFSRAHKVFQVFDHAGIFLLIAGTYTPYCLITLNGWIGWTILSIVWPCAILGIVFTAIFLPRAKQVPKFSTVLYVVMGWLILLAFLPLYHLLTATGFWLLVAGGVIYTVGALIYRYKFFFSHVLWHIFVLVAAMLIWFSIYFYVG</sequence>
<dbReference type="NCBIfam" id="TIGR01065">
    <property type="entry name" value="hlyIII"/>
    <property type="match status" value="1"/>
</dbReference>
<keyword evidence="7" id="KW-0479">Metal-binding</keyword>
<dbReference type="Proteomes" id="UP000562464">
    <property type="component" value="Unassembled WGS sequence"/>
</dbReference>
<dbReference type="RefSeq" id="WP_183539240.1">
    <property type="nucleotide sequence ID" value="NZ_DASWOY010000023.1"/>
</dbReference>
<dbReference type="GO" id="GO:0005886">
    <property type="term" value="C:plasma membrane"/>
    <property type="evidence" value="ECO:0007669"/>
    <property type="project" value="UniProtKB-SubCell"/>
</dbReference>
<dbReference type="Pfam" id="PF03006">
    <property type="entry name" value="HlyIII"/>
    <property type="match status" value="1"/>
</dbReference>
<keyword evidence="6 8" id="KW-0472">Membrane</keyword>
<feature type="binding site" evidence="7">
    <location>
        <position position="197"/>
    </location>
    <ligand>
        <name>Zn(2+)</name>
        <dbReference type="ChEBI" id="CHEBI:29105"/>
    </ligand>
</feature>
<evidence type="ECO:0000256" key="1">
    <source>
        <dbReference type="ARBA" id="ARBA00004651"/>
    </source>
</evidence>
<comment type="caution">
    <text evidence="9">The sequence shown here is derived from an EMBL/GenBank/DDBJ whole genome shotgun (WGS) entry which is preliminary data.</text>
</comment>
<accession>A0A841C981</accession>
<evidence type="ECO:0000313" key="10">
    <source>
        <dbReference type="Proteomes" id="UP000562464"/>
    </source>
</evidence>
<comment type="similarity">
    <text evidence="2">Belongs to the UPF0073 (Hly-III) family.</text>
</comment>
<feature type="binding site" evidence="7">
    <location>
        <position position="69"/>
    </location>
    <ligand>
        <name>Zn(2+)</name>
        <dbReference type="ChEBI" id="CHEBI:29105"/>
    </ligand>
</feature>
<dbReference type="EMBL" id="JACHHV010000007">
    <property type="protein sequence ID" value="MBB5887770.1"/>
    <property type="molecule type" value="Genomic_DNA"/>
</dbReference>
<evidence type="ECO:0000256" key="5">
    <source>
        <dbReference type="ARBA" id="ARBA00022989"/>
    </source>
</evidence>
<keyword evidence="4 8" id="KW-0812">Transmembrane</keyword>
<dbReference type="PANTHER" id="PTHR20855">
    <property type="entry name" value="ADIPOR/PROGESTIN RECEPTOR-RELATED"/>
    <property type="match status" value="1"/>
</dbReference>
<name>A0A841C981_9LACT</name>
<dbReference type="InterPro" id="IPR005744">
    <property type="entry name" value="Hy-lIII"/>
</dbReference>
<evidence type="ECO:0000256" key="3">
    <source>
        <dbReference type="ARBA" id="ARBA00022475"/>
    </source>
</evidence>
<feature type="transmembrane region" description="Helical" evidence="8">
    <location>
        <begin position="12"/>
        <end position="36"/>
    </location>
</feature>
<feature type="transmembrane region" description="Helical" evidence="8">
    <location>
        <begin position="194"/>
        <end position="215"/>
    </location>
</feature>
<dbReference type="PANTHER" id="PTHR20855:SF3">
    <property type="entry name" value="LD03007P"/>
    <property type="match status" value="1"/>
</dbReference>
<feature type="transmembrane region" description="Helical" evidence="8">
    <location>
        <begin position="48"/>
        <end position="67"/>
    </location>
</feature>
<gene>
    <name evidence="9" type="ORF">HNQ37_000644</name>
</gene>
<evidence type="ECO:0000256" key="2">
    <source>
        <dbReference type="ARBA" id="ARBA00008488"/>
    </source>
</evidence>
<protein>
    <submittedName>
        <fullName evidence="9">Hemolysin III</fullName>
    </submittedName>
</protein>
<evidence type="ECO:0000256" key="7">
    <source>
        <dbReference type="PIRSR" id="PIRSR604254-1"/>
    </source>
</evidence>